<dbReference type="InterPro" id="IPR036937">
    <property type="entry name" value="Adhesion_dom_fimbrial_sf"/>
</dbReference>
<dbReference type="PANTHER" id="PTHR33420">
    <property type="entry name" value="FIMBRIAL SUBUNIT ELFA-RELATED"/>
    <property type="match status" value="1"/>
</dbReference>
<sequence>MKHSTNLVSILLVLGLPIAAQAACESYPPDAELGLSLPAVITVPDSLPLGSVIAQQAFSGSVPALFYNCRTGTPASAFGRYARPLDPTTGSYPTEAPGVGMRLLISDARPSTSAYAIESFSGAVVPPGRHPSFTNAKVTLYKIGPVTDGVVPAGTIFEYRLHGPWGYLGRFSLRLNNSVRFVRPAATCDLAAGDVNRTISLDPVQVSAFQNAISAGARDFELTANCSDATHVTFRLAGTPAPGNEALFINTGSAGGIGLWLYSRINGVARTITANGTDSSRTLVVSDNRAVLPLGAAYHQNGAVSQGTLASTATVNITYN</sequence>
<evidence type="ECO:0000256" key="3">
    <source>
        <dbReference type="ARBA" id="ARBA00023263"/>
    </source>
</evidence>
<feature type="chain" id="PRO_5047214347" evidence="4">
    <location>
        <begin position="23"/>
        <end position="320"/>
    </location>
</feature>
<evidence type="ECO:0000256" key="1">
    <source>
        <dbReference type="ARBA" id="ARBA00004561"/>
    </source>
</evidence>
<evidence type="ECO:0000313" key="6">
    <source>
        <dbReference type="EMBL" id="MCK1785948.1"/>
    </source>
</evidence>
<dbReference type="EMBL" id="JAKNRV010000161">
    <property type="protein sequence ID" value="MCK1785948.1"/>
    <property type="molecule type" value="Genomic_DNA"/>
</dbReference>
<accession>A0ABT0EJP8</accession>
<dbReference type="InterPro" id="IPR050263">
    <property type="entry name" value="Bact_Fimbrial_Adh_Pro"/>
</dbReference>
<comment type="similarity">
    <text evidence="2">Belongs to the fimbrial protein family.</text>
</comment>
<gene>
    <name evidence="6" type="ORF">L9Z73_16760</name>
</gene>
<evidence type="ECO:0000259" key="5">
    <source>
        <dbReference type="Pfam" id="PF00419"/>
    </source>
</evidence>
<comment type="subcellular location">
    <subcellularLocation>
        <location evidence="1">Fimbrium</location>
    </subcellularLocation>
</comment>
<organism evidence="6 7">
    <name type="scientific">Pseudomonas emilianonis</name>
    <dbReference type="NCBI Taxonomy" id="2915812"/>
    <lineage>
        <taxon>Bacteria</taxon>
        <taxon>Pseudomonadati</taxon>
        <taxon>Pseudomonadota</taxon>
        <taxon>Gammaproteobacteria</taxon>
        <taxon>Pseudomonadales</taxon>
        <taxon>Pseudomonadaceae</taxon>
        <taxon>Pseudomonas</taxon>
    </lineage>
</organism>
<reference evidence="6 7" key="1">
    <citation type="submission" date="2022-02" db="EMBL/GenBank/DDBJ databases">
        <title>Comparative genomics of the first Antarctic Pseudomonas spp. capable of biotransforming 2,4,6-Trinitrotoluene.</title>
        <authorList>
            <person name="Cabrera M.A."/>
            <person name="Marquez S.L."/>
            <person name="Perez-Donoso J.M."/>
        </authorList>
    </citation>
    <scope>NUCLEOTIDE SEQUENCE [LARGE SCALE GENOMIC DNA]</scope>
    <source>
        <strain evidence="6 7">TNT11</strain>
    </source>
</reference>
<evidence type="ECO:0000256" key="2">
    <source>
        <dbReference type="ARBA" id="ARBA00006671"/>
    </source>
</evidence>
<comment type="caution">
    <text evidence="6">The sequence shown here is derived from an EMBL/GenBank/DDBJ whole genome shotgun (WGS) entry which is preliminary data.</text>
</comment>
<dbReference type="Proteomes" id="UP001317085">
    <property type="component" value="Unassembled WGS sequence"/>
</dbReference>
<keyword evidence="3" id="KW-0281">Fimbrium</keyword>
<feature type="signal peptide" evidence="4">
    <location>
        <begin position="1"/>
        <end position="22"/>
    </location>
</feature>
<dbReference type="InterPro" id="IPR008966">
    <property type="entry name" value="Adhesion_dom_sf"/>
</dbReference>
<evidence type="ECO:0000313" key="7">
    <source>
        <dbReference type="Proteomes" id="UP001317085"/>
    </source>
</evidence>
<dbReference type="InterPro" id="IPR000259">
    <property type="entry name" value="Adhesion_dom_fimbrial"/>
</dbReference>
<dbReference type="RefSeq" id="WP_247403080.1">
    <property type="nucleotide sequence ID" value="NZ_JAKNRV010000161.1"/>
</dbReference>
<protein>
    <submittedName>
        <fullName evidence="6">Fimbrial protein</fullName>
    </submittedName>
</protein>
<dbReference type="SUPFAM" id="SSF49401">
    <property type="entry name" value="Bacterial adhesins"/>
    <property type="match status" value="1"/>
</dbReference>
<proteinExistence type="inferred from homology"/>
<keyword evidence="7" id="KW-1185">Reference proteome</keyword>
<keyword evidence="4" id="KW-0732">Signal</keyword>
<feature type="domain" description="Fimbrial-type adhesion" evidence="5">
    <location>
        <begin position="183"/>
        <end position="319"/>
    </location>
</feature>
<dbReference type="PANTHER" id="PTHR33420:SF14">
    <property type="entry name" value="TYPE 1 FIMBRIN D-MANNOSE SPECIFIC ADHESIN"/>
    <property type="match status" value="1"/>
</dbReference>
<dbReference type="Gene3D" id="2.60.40.3310">
    <property type="match status" value="1"/>
</dbReference>
<name>A0ABT0EJP8_9PSED</name>
<dbReference type="Gene3D" id="2.60.40.1090">
    <property type="entry name" value="Fimbrial-type adhesion domain"/>
    <property type="match status" value="1"/>
</dbReference>
<dbReference type="Pfam" id="PF00419">
    <property type="entry name" value="Fimbrial"/>
    <property type="match status" value="1"/>
</dbReference>
<evidence type="ECO:0000256" key="4">
    <source>
        <dbReference type="SAM" id="SignalP"/>
    </source>
</evidence>